<feature type="compositionally biased region" description="Low complexity" evidence="1">
    <location>
        <begin position="985"/>
        <end position="1000"/>
    </location>
</feature>
<reference evidence="4" key="2">
    <citation type="submission" date="2025-09" db="UniProtKB">
        <authorList>
            <consortium name="Ensembl"/>
        </authorList>
    </citation>
    <scope>IDENTIFICATION</scope>
</reference>
<protein>
    <submittedName>
        <fullName evidence="4">BAH domain and coiled-coil containing 1</fullName>
    </submittedName>
</protein>
<feature type="region of interest" description="Disordered" evidence="1">
    <location>
        <begin position="1852"/>
        <end position="1887"/>
    </location>
</feature>
<feature type="region of interest" description="Disordered" evidence="1">
    <location>
        <begin position="2281"/>
        <end position="2307"/>
    </location>
</feature>
<feature type="compositionally biased region" description="Acidic residues" evidence="1">
    <location>
        <begin position="1302"/>
        <end position="1312"/>
    </location>
</feature>
<dbReference type="Gene3D" id="2.30.30.140">
    <property type="match status" value="1"/>
</dbReference>
<feature type="compositionally biased region" description="Basic and acidic residues" evidence="1">
    <location>
        <begin position="1678"/>
        <end position="1692"/>
    </location>
</feature>
<dbReference type="Proteomes" id="UP000265000">
    <property type="component" value="Unplaced"/>
</dbReference>
<feature type="compositionally biased region" description="Polar residues" evidence="1">
    <location>
        <begin position="235"/>
        <end position="249"/>
    </location>
</feature>
<feature type="compositionally biased region" description="Polar residues" evidence="1">
    <location>
        <begin position="2424"/>
        <end position="2442"/>
    </location>
</feature>
<feature type="compositionally biased region" description="Polar residues" evidence="1">
    <location>
        <begin position="1216"/>
        <end position="1237"/>
    </location>
</feature>
<accession>A0A3Q2U572</accession>
<keyword evidence="5" id="KW-1185">Reference proteome</keyword>
<evidence type="ECO:0000313" key="4">
    <source>
        <dbReference type="Ensembl" id="ENSFHEP00000024940.1"/>
    </source>
</evidence>
<feature type="compositionally biased region" description="Polar residues" evidence="1">
    <location>
        <begin position="519"/>
        <end position="550"/>
    </location>
</feature>
<feature type="compositionally biased region" description="Polar residues" evidence="1">
    <location>
        <begin position="1180"/>
        <end position="1190"/>
    </location>
</feature>
<organism evidence="4 5">
    <name type="scientific">Fundulus heteroclitus</name>
    <name type="common">Killifish</name>
    <name type="synonym">Mummichog</name>
    <dbReference type="NCBI Taxonomy" id="8078"/>
    <lineage>
        <taxon>Eukaryota</taxon>
        <taxon>Metazoa</taxon>
        <taxon>Chordata</taxon>
        <taxon>Craniata</taxon>
        <taxon>Vertebrata</taxon>
        <taxon>Euteleostomi</taxon>
        <taxon>Actinopterygii</taxon>
        <taxon>Neopterygii</taxon>
        <taxon>Teleostei</taxon>
        <taxon>Neoteleostei</taxon>
        <taxon>Acanthomorphata</taxon>
        <taxon>Ovalentaria</taxon>
        <taxon>Atherinomorphae</taxon>
        <taxon>Cyprinodontiformes</taxon>
        <taxon>Fundulidae</taxon>
        <taxon>Fundulus</taxon>
    </lineage>
</organism>
<feature type="region of interest" description="Disordered" evidence="1">
    <location>
        <begin position="2042"/>
        <end position="2099"/>
    </location>
</feature>
<name>A0A3Q2U572_FUNHE</name>
<dbReference type="PANTHER" id="PTHR12505:SF22">
    <property type="entry name" value="BAH AND COILED-COIL DOMAIN-CONTAINING PROTEIN 1"/>
    <property type="match status" value="1"/>
</dbReference>
<feature type="compositionally biased region" description="Low complexity" evidence="1">
    <location>
        <begin position="425"/>
        <end position="439"/>
    </location>
</feature>
<feature type="compositionally biased region" description="Low complexity" evidence="1">
    <location>
        <begin position="2374"/>
        <end position="2401"/>
    </location>
</feature>
<dbReference type="Ensembl" id="ENSFHET00000006486.1">
    <property type="protein sequence ID" value="ENSFHEP00000024940.1"/>
    <property type="gene ID" value="ENSFHEG00000006837.1"/>
</dbReference>
<feature type="compositionally biased region" description="Basic and acidic residues" evidence="1">
    <location>
        <begin position="2282"/>
        <end position="2294"/>
    </location>
</feature>
<feature type="region of interest" description="Disordered" evidence="1">
    <location>
        <begin position="1586"/>
        <end position="1775"/>
    </location>
</feature>
<feature type="compositionally biased region" description="Polar residues" evidence="1">
    <location>
        <begin position="564"/>
        <end position="579"/>
    </location>
</feature>
<feature type="compositionally biased region" description="Low complexity" evidence="1">
    <location>
        <begin position="1030"/>
        <end position="1055"/>
    </location>
</feature>
<dbReference type="Pfam" id="PF24912">
    <property type="entry name" value="SH3_TNRC18"/>
    <property type="match status" value="1"/>
</dbReference>
<feature type="region of interest" description="Disordered" evidence="1">
    <location>
        <begin position="1216"/>
        <end position="1332"/>
    </location>
</feature>
<feature type="compositionally biased region" description="Basic and acidic residues" evidence="1">
    <location>
        <begin position="1119"/>
        <end position="1129"/>
    </location>
</feature>
<feature type="compositionally biased region" description="Basic and acidic residues" evidence="1">
    <location>
        <begin position="1629"/>
        <end position="1655"/>
    </location>
</feature>
<feature type="region of interest" description="Disordered" evidence="1">
    <location>
        <begin position="985"/>
        <end position="1204"/>
    </location>
</feature>
<feature type="compositionally biased region" description="Basic and acidic residues" evidence="1">
    <location>
        <begin position="740"/>
        <end position="752"/>
    </location>
</feature>
<feature type="compositionally biased region" description="Basic and acidic residues" evidence="1">
    <location>
        <begin position="2052"/>
        <end position="2078"/>
    </location>
</feature>
<feature type="region of interest" description="Disordered" evidence="1">
    <location>
        <begin position="68"/>
        <end position="99"/>
    </location>
</feature>
<feature type="region of interest" description="Disordered" evidence="1">
    <location>
        <begin position="2374"/>
        <end position="2405"/>
    </location>
</feature>
<dbReference type="InterPro" id="IPR056841">
    <property type="entry name" value="TNRC18_BAHCC1-like_SH3"/>
</dbReference>
<dbReference type="GeneTree" id="ENSGT00940000160116"/>
<feature type="region of interest" description="Disordered" evidence="1">
    <location>
        <begin position="1512"/>
        <end position="1560"/>
    </location>
</feature>
<feature type="compositionally biased region" description="Acidic residues" evidence="1">
    <location>
        <begin position="1856"/>
        <end position="1870"/>
    </location>
</feature>
<feature type="domain" description="TNRC18/BAHCC1-like SH3" evidence="3">
    <location>
        <begin position="1899"/>
        <end position="1956"/>
    </location>
</feature>
<feature type="compositionally biased region" description="Basic and acidic residues" evidence="1">
    <location>
        <begin position="1313"/>
        <end position="1329"/>
    </location>
</feature>
<feature type="region of interest" description="Disordered" evidence="1">
    <location>
        <begin position="2493"/>
        <end position="2538"/>
    </location>
</feature>
<feature type="compositionally biased region" description="Basic and acidic residues" evidence="1">
    <location>
        <begin position="471"/>
        <end position="482"/>
    </location>
</feature>
<feature type="compositionally biased region" description="Basic residues" evidence="1">
    <location>
        <begin position="1533"/>
        <end position="1546"/>
    </location>
</feature>
<feature type="compositionally biased region" description="Low complexity" evidence="1">
    <location>
        <begin position="1100"/>
        <end position="1117"/>
    </location>
</feature>
<feature type="region of interest" description="Disordered" evidence="1">
    <location>
        <begin position="2324"/>
        <end position="2361"/>
    </location>
</feature>
<evidence type="ECO:0000313" key="5">
    <source>
        <dbReference type="Proteomes" id="UP000265000"/>
    </source>
</evidence>
<feature type="compositionally biased region" description="Pro residues" evidence="1">
    <location>
        <begin position="1090"/>
        <end position="1099"/>
    </location>
</feature>
<feature type="compositionally biased region" description="Basic and acidic residues" evidence="1">
    <location>
        <begin position="705"/>
        <end position="716"/>
    </location>
</feature>
<feature type="compositionally biased region" description="Low complexity" evidence="1">
    <location>
        <begin position="82"/>
        <end position="91"/>
    </location>
</feature>
<feature type="compositionally biased region" description="Polar residues" evidence="1">
    <location>
        <begin position="161"/>
        <end position="172"/>
    </location>
</feature>
<dbReference type="InterPro" id="IPR052429">
    <property type="entry name" value="BAH_domain_protein"/>
</dbReference>
<feature type="compositionally biased region" description="Polar residues" evidence="1">
    <location>
        <begin position="2090"/>
        <end position="2099"/>
    </location>
</feature>
<feature type="compositionally biased region" description="Polar residues" evidence="1">
    <location>
        <begin position="1073"/>
        <end position="1084"/>
    </location>
</feature>
<dbReference type="STRING" id="8078.ENSFHEP00000024940"/>
<feature type="region of interest" description="Disordered" evidence="1">
    <location>
        <begin position="161"/>
        <end position="249"/>
    </location>
</feature>
<dbReference type="InterPro" id="IPR048924">
    <property type="entry name" value="BAHCC1-like_Tudor"/>
</dbReference>
<reference evidence="4" key="1">
    <citation type="submission" date="2025-08" db="UniProtKB">
        <authorList>
            <consortium name="Ensembl"/>
        </authorList>
    </citation>
    <scope>IDENTIFICATION</scope>
</reference>
<feature type="domain" description="BAHCC1-like Tudor" evidence="2">
    <location>
        <begin position="1961"/>
        <end position="2029"/>
    </location>
</feature>
<sequence>MESRDFAPPHHLLTERSALVHSAASRMATGGHGSVQHPAHFQPGKYYSSHLPMGPHSGASFMGSFLARSLGTTPSHPPHPSGPAASPSSPSYRAGNHSSTSSIWFPHSHEGYPSYSGSLASPFLSMSALDHHSSSLYGQPRFYETQKDHFYLRGLPPQSPLLSTNHSLTPLSRTGLGHPLGPCSREMDSGGGGVKSTKDVGEKGALLKERERSNSKERHQDSKEKQQLHNHQHSHQMNSATTPSGLQQAYSHPHHALLPHLALQGREQDHRNSLERHEYKDSDLGSQGAKPMSACKLSSGTGLEASCEAKGGTLTSCSGGGAGRLSSGISRQGSKDGPINGEMRISESSTSSSECMRRGTVAATAFLASPTPHSVASYSMPPPPAPPPPPHNLHIGSTVPGGWLHPTNHHPHPEFYCPPPPPLTLTPSKDSTSSPGPSSREAKVNCPTYVPSVGSQGDMSIPDCRGTGGGARKDDKTVEGSHDSPSYYPSRLGSCQKKDKSQPHQHQMGYGKADKPPDWSQQMHHFNKPSSNASSQPELQSCTVETNSSFKDAEVANETHPLLQDNQRTTKTGPDTGASSLRDCSRSSPDGKVGSGLGTQREGQKVARIRHQQHNSQTTGTEERVRDGGHAASSWGVRGGQQEDQRRSSHLASVSKQPPPLSHSSSHAADGDGGAMKNLMNYSSQQPMLLPQRSPFGGLGCLNKSGERTERGDRGGAKSNTSLQDPSKQSLPSRRGSTNEGEKTDRGAKEAGETGEGEIRQPPVGIAVAVARPPHRSPDITPGNSRQGRVLPSLKGVSRPVYPLGRELEERKRMTEDQIGLHHLDRDRELVIRENKDCVEYARIHPSSSCHGDLTPHLLVPGGASQLGDPVAHAHPAHHHWMQRTGSPSLWMSPSYSLSHVGMSAGFPPGLASPLQPVLGSLSQDPNSPLVVLPTEPGPHHPLDVLEQSGLWPPVYGARGPPPHLQPHPVYSRTSFLQQQELYALQHQHHQQQQQQQQQQRAMERMQRLPLGQRKQEGRTITIDDSPNGSPTSRTASSSSSSTSSASSHAAKPFSHTPPPPKTSTPSPGLCPSSRQSPCYHSPSTRLTHPPNPLTPTPSPAAAAPRSPALSPAPSHLSKGLERGSDRGEGQPPQDYPQSLEPDLPPEYSFSPISMGYKARPSLPEARGAEQPLVEEQPAGSKTKSLSKQCHIQPLTEEGTREEEKVVDYKVVESQTETKVCSISEPQSTVSGSQPCPFQTPAPEPVCSAGKSSGLAEPQISKEQGDDWEHSRGDKVEGVEKTEPGPADCAVSLPGEPSKEEPEQDQYDDEEHIEVVEDKKEEEDGRETSPDEELVELAFPSPSADLLPPPTTTTTAQLDGAYMWSLELLIAAALCATRDALHPPAPAAQVSCPSSHHGMEILGELAELEIKRRSRERKDEDEEGEEMLTFDLHSLAALAAARALEMGRGTTDPESDQQCPIRKRLNLRKKCSWTPRHEPVCPVKGSMEAMGGEELAMRVQLAELQRRYKEKQRELAKLQRKHDHQKDETSRSPARRGPGRPRKRKSTPGPAAAESSKRLRTGLNMLEQKNRNVLSSHSFNSLSVAQMKARCKHRGRPSSLSSSLARRVTQMKEKTGPQRDAPTAGGLHSSEEDPSKNHCRQGGKDRQDRMPGETMKKKRGRKPKAAMSINATRAHHRDRADVREDRSCSESSEHEDEAGSDDSDDETGDFKITTSSKEAPGNCTGTFPFPAQSSKLQSNLKARSKRAGPPGLGSVPCIDQRSVPRRPNFSHLDRGHPDHMGANKAPLTGWGVPSLGCSFGDSHSNHRALTEAKRLNKNNERKMSAGQDLKAKAKGHGVSRLLQSFADDEGFRLDEESSFSEGEEEDDDDEDRLKEKPLSHLPPNMPSRIPVLPNSVLSKEMLVDGLKILISKEDELLYAASVQTLDLPDIFSVVIEGERGNRPRIYSLEQLLQEAVLDVRPQTEAILTEGTRVCAYWSERSRCLYPGYVHREGPGDEEKEKDGSVMVEFDDGDRGRISLVNIRLLPPGYQIRCAEPSPALLISPGHRGRRSSTIEKKDTPTEKLASEEAGGKLQEKRPVGRPKKAFSVPKTANASTSATDSVIKGNTSLLNWSIPRKRPPVDFFLFNGTSRKTQKKIRERELSLFHRPALHSLAPPTPIKSIFGTAFEVDSFSSIANGYSTFGNGGTSVAGRPVTAMGSVALRDSPCSSSVAVAAAAGSRKALSDRDRKHFLVKLDHEGVTSPKTKNGKALLRLGGVGGRGVKGQASAGAPLRYIQPSLLAKNDKQVGEERESARPQSETVSKGVPPLRKDVLSAGLGVKAGDYSVDYPSDCPSSYSELDEDDEDDGQEAPRRRAAISSHRGGRFLTRPSICFSSSSSSSSSSGSISSSSLCSSDNDSSYSSDEESSSVLLRRALLQQDKQKNRQNVNSSLRSPDPTNSNPASAPANGYVTKAAVAVGGSKARGDRVEDRKEYISKGGIMVNNRMTKMQLKRKESVSNEHHHSKSSPVNQQLKPASKDLAATKKQRMSSPEPLPKMASLLPGRQLWKWSGNPTQV</sequence>
<feature type="compositionally biased region" description="Polar residues" evidence="1">
    <location>
        <begin position="718"/>
        <end position="739"/>
    </location>
</feature>
<feature type="compositionally biased region" description="Basic and acidic residues" evidence="1">
    <location>
        <begin position="196"/>
        <end position="227"/>
    </location>
</feature>
<feature type="compositionally biased region" description="Acidic residues" evidence="1">
    <location>
        <begin position="2338"/>
        <end position="2348"/>
    </location>
</feature>
<dbReference type="Pfam" id="PF21744">
    <property type="entry name" value="BAHCC1-like_Tudor"/>
    <property type="match status" value="1"/>
</dbReference>
<evidence type="ECO:0000256" key="1">
    <source>
        <dbReference type="SAM" id="MobiDB-lite"/>
    </source>
</evidence>
<feature type="compositionally biased region" description="Basic and acidic residues" evidence="1">
    <location>
        <begin position="1263"/>
        <end position="1283"/>
    </location>
</feature>
<feature type="region of interest" description="Disordered" evidence="1">
    <location>
        <begin position="372"/>
        <end position="764"/>
    </location>
</feature>
<feature type="compositionally biased region" description="Acidic residues" evidence="1">
    <location>
        <begin position="1693"/>
        <end position="1707"/>
    </location>
</feature>
<feature type="region of interest" description="Disordered" evidence="1">
    <location>
        <begin position="318"/>
        <end position="355"/>
    </location>
</feature>
<feature type="region of interest" description="Disordered" evidence="1">
    <location>
        <begin position="2417"/>
        <end position="2448"/>
    </location>
</feature>
<evidence type="ECO:0000259" key="3">
    <source>
        <dbReference type="Pfam" id="PF24912"/>
    </source>
</evidence>
<evidence type="ECO:0000259" key="2">
    <source>
        <dbReference type="Pfam" id="PF21744"/>
    </source>
</evidence>
<proteinExistence type="predicted"/>
<feature type="compositionally biased region" description="Pro residues" evidence="1">
    <location>
        <begin position="380"/>
        <end position="391"/>
    </location>
</feature>
<feature type="compositionally biased region" description="Polar residues" evidence="1">
    <location>
        <begin position="1731"/>
        <end position="1741"/>
    </location>
</feature>
<dbReference type="PANTHER" id="PTHR12505">
    <property type="entry name" value="PHD FINGER TRANSCRIPTION FACTOR"/>
    <property type="match status" value="1"/>
</dbReference>